<dbReference type="Gene3D" id="3.30.360.10">
    <property type="entry name" value="Dihydrodipicolinate Reductase, domain 2"/>
    <property type="match status" value="1"/>
</dbReference>
<gene>
    <name evidence="1" type="ORF">GYMLUDRAFT_1016514</name>
</gene>
<accession>A0A0D0AZW6</accession>
<proteinExistence type="predicted"/>
<evidence type="ECO:0000313" key="2">
    <source>
        <dbReference type="Proteomes" id="UP000053593"/>
    </source>
</evidence>
<dbReference type="OrthoDB" id="60984at2759"/>
<dbReference type="EMBL" id="KN834799">
    <property type="protein sequence ID" value="KIK56300.1"/>
    <property type="molecule type" value="Genomic_DNA"/>
</dbReference>
<dbReference type="AlphaFoldDB" id="A0A0D0AZW6"/>
<keyword evidence="2" id="KW-1185">Reference proteome</keyword>
<dbReference type="HOGENOM" id="CLU_2306475_0_0_1"/>
<name>A0A0D0AZW6_9AGAR</name>
<sequence>MRRSYIAEYTVPLNLAHVNNEKPLLHPLNEGSVEIRMQLMDGPKDFYATDPPRSELIMLLEPGKGIKLNIKTPGSDSNITTTELKFNYENTFPDVFIQLI</sequence>
<protein>
    <submittedName>
        <fullName evidence="1">Uncharacterized protein</fullName>
    </submittedName>
</protein>
<evidence type="ECO:0000313" key="1">
    <source>
        <dbReference type="EMBL" id="KIK56300.1"/>
    </source>
</evidence>
<dbReference type="Proteomes" id="UP000053593">
    <property type="component" value="Unassembled WGS sequence"/>
</dbReference>
<reference evidence="1 2" key="1">
    <citation type="submission" date="2014-04" db="EMBL/GenBank/DDBJ databases">
        <title>Evolutionary Origins and Diversification of the Mycorrhizal Mutualists.</title>
        <authorList>
            <consortium name="DOE Joint Genome Institute"/>
            <consortium name="Mycorrhizal Genomics Consortium"/>
            <person name="Kohler A."/>
            <person name="Kuo A."/>
            <person name="Nagy L.G."/>
            <person name="Floudas D."/>
            <person name="Copeland A."/>
            <person name="Barry K.W."/>
            <person name="Cichocki N."/>
            <person name="Veneault-Fourrey C."/>
            <person name="LaButti K."/>
            <person name="Lindquist E.A."/>
            <person name="Lipzen A."/>
            <person name="Lundell T."/>
            <person name="Morin E."/>
            <person name="Murat C."/>
            <person name="Riley R."/>
            <person name="Ohm R."/>
            <person name="Sun H."/>
            <person name="Tunlid A."/>
            <person name="Henrissat B."/>
            <person name="Grigoriev I.V."/>
            <person name="Hibbett D.S."/>
            <person name="Martin F."/>
        </authorList>
    </citation>
    <scope>NUCLEOTIDE SEQUENCE [LARGE SCALE GENOMIC DNA]</scope>
    <source>
        <strain evidence="1 2">FD-317 M1</strain>
    </source>
</reference>
<organism evidence="1 2">
    <name type="scientific">Collybiopsis luxurians FD-317 M1</name>
    <dbReference type="NCBI Taxonomy" id="944289"/>
    <lineage>
        <taxon>Eukaryota</taxon>
        <taxon>Fungi</taxon>
        <taxon>Dikarya</taxon>
        <taxon>Basidiomycota</taxon>
        <taxon>Agaricomycotina</taxon>
        <taxon>Agaricomycetes</taxon>
        <taxon>Agaricomycetidae</taxon>
        <taxon>Agaricales</taxon>
        <taxon>Marasmiineae</taxon>
        <taxon>Omphalotaceae</taxon>
        <taxon>Collybiopsis</taxon>
        <taxon>Collybiopsis luxurians</taxon>
    </lineage>
</organism>